<accession>A0A0B0ECL3</accession>
<evidence type="ECO:0000313" key="2">
    <source>
        <dbReference type="Proteomes" id="UP000030652"/>
    </source>
</evidence>
<gene>
    <name evidence="1" type="ORF">SCABRO_03263</name>
</gene>
<protein>
    <submittedName>
        <fullName evidence="1">Uncharacterized protein</fullName>
    </submittedName>
</protein>
<dbReference type="Proteomes" id="UP000030652">
    <property type="component" value="Unassembled WGS sequence"/>
</dbReference>
<proteinExistence type="predicted"/>
<sequence>MAFDEAAPPEALDGFKDIGNGFYVGNVSFSGFGSSSSVTGSIKNNSKNDFYNASFIMTVYSKTYGMITSLDFSVRSFNSGDTKVFEEIISGVQPVDIDRYTITFKSSY</sequence>
<name>A0A0B0ECL3_9BACT</name>
<dbReference type="AlphaFoldDB" id="A0A0B0ECL3"/>
<evidence type="ECO:0000313" key="1">
    <source>
        <dbReference type="EMBL" id="KHE90962.1"/>
    </source>
</evidence>
<dbReference type="EMBL" id="JRYO01000225">
    <property type="protein sequence ID" value="KHE90962.1"/>
    <property type="molecule type" value="Genomic_DNA"/>
</dbReference>
<reference evidence="1 2" key="1">
    <citation type="submission" date="2014-10" db="EMBL/GenBank/DDBJ databases">
        <title>Draft genome of anammox bacterium scalindua brodae, obtained using differential coverage binning of sequence data from two enrichment reactors.</title>
        <authorList>
            <person name="Speth D.R."/>
            <person name="Russ L."/>
            <person name="Kartal B."/>
            <person name="Op den Camp H.J."/>
            <person name="Dutilh B.E."/>
            <person name="Jetten M.S."/>
        </authorList>
    </citation>
    <scope>NUCLEOTIDE SEQUENCE [LARGE SCALE GENOMIC DNA]</scope>
    <source>
        <strain evidence="1">RU1</strain>
    </source>
</reference>
<comment type="caution">
    <text evidence="1">The sequence shown here is derived from an EMBL/GenBank/DDBJ whole genome shotgun (WGS) entry which is preliminary data.</text>
</comment>
<organism evidence="1 2">
    <name type="scientific">Candidatus Scalindua brodae</name>
    <dbReference type="NCBI Taxonomy" id="237368"/>
    <lineage>
        <taxon>Bacteria</taxon>
        <taxon>Pseudomonadati</taxon>
        <taxon>Planctomycetota</taxon>
        <taxon>Candidatus Brocadiia</taxon>
        <taxon>Candidatus Brocadiales</taxon>
        <taxon>Candidatus Scalinduaceae</taxon>
        <taxon>Candidatus Scalindua</taxon>
    </lineage>
</organism>